<keyword evidence="2" id="KW-1185">Reference proteome</keyword>
<gene>
    <name evidence="1" type="ORF">NB037_15140</name>
</gene>
<evidence type="ECO:0000313" key="2">
    <source>
        <dbReference type="Proteomes" id="UP001155240"/>
    </source>
</evidence>
<dbReference type="Proteomes" id="UP001155240">
    <property type="component" value="Unassembled WGS sequence"/>
</dbReference>
<dbReference type="RefSeq" id="WP_251947069.1">
    <property type="nucleotide sequence ID" value="NZ_JAMRYM010000081.1"/>
</dbReference>
<reference evidence="1" key="1">
    <citation type="submission" date="2022-06" db="EMBL/GenBank/DDBJ databases">
        <title>Whole genome shotgun sequencing (WGS) of Rathayibacter sp. ZW T2_19, isolated from stored onions (Allium cepa).</title>
        <authorList>
            <person name="Stoll D.A."/>
            <person name="Huch M."/>
        </authorList>
    </citation>
    <scope>NUCLEOTIDE SEQUENCE</scope>
    <source>
        <strain evidence="1">ZW T2_19</strain>
    </source>
</reference>
<comment type="caution">
    <text evidence="1">The sequence shown here is derived from an EMBL/GenBank/DDBJ whole genome shotgun (WGS) entry which is preliminary data.</text>
</comment>
<evidence type="ECO:0000313" key="1">
    <source>
        <dbReference type="EMBL" id="MCM6763752.1"/>
    </source>
</evidence>
<dbReference type="EMBL" id="JAMRYM010000081">
    <property type="protein sequence ID" value="MCM6763752.1"/>
    <property type="molecule type" value="Genomic_DNA"/>
</dbReference>
<sequence length="96" mass="10324">MLANTQLDAAEDLLHAVANAPTLSALATFNSVRIGVSGGSLTFSIEEVTLHSSLLDHDGRVRRLSNRATLPEYAMSRALLIDDLHVRGRSILQIAS</sequence>
<dbReference type="AlphaFoldDB" id="A0A9X2IU81"/>
<organism evidence="1 2">
    <name type="scientific">Rathayibacter rubneri</name>
    <dbReference type="NCBI Taxonomy" id="2950106"/>
    <lineage>
        <taxon>Bacteria</taxon>
        <taxon>Bacillati</taxon>
        <taxon>Actinomycetota</taxon>
        <taxon>Actinomycetes</taxon>
        <taxon>Micrococcales</taxon>
        <taxon>Microbacteriaceae</taxon>
        <taxon>Rathayibacter</taxon>
    </lineage>
</organism>
<protein>
    <submittedName>
        <fullName evidence="1">Uncharacterized protein</fullName>
    </submittedName>
</protein>
<name>A0A9X2IU81_9MICO</name>
<proteinExistence type="predicted"/>
<accession>A0A9X2IU81</accession>